<dbReference type="AlphaFoldDB" id="A0AAJ1PSJ8"/>
<sequence length="926" mass="106865">MKKRIVLNALLFSSLAMTVSCGANKQDIITHELNNSSVFSETESYIFSNITLNIQDITVYDAIGEITNSSLEITNLNKFRSYGIYLSLGKVSVDYEKEEVQIEVFYKTKEKKGEKAIILRRSFLDFKPISSNNWKAIFEGLAQFSIIEILGKDKDSGKWIINVKNEYATASNIIISPYSDEKTPPPADKISYRLTVTNSRKVTGQKHDATSKYQLSGGKTVTKEQPKVIFYGYGKGQFWTKTIENGSIGKNDVDPTKQGHKLDNWKDRPGYKFVGWSSKKDATEPDLFLDGKKQEFNEPTSVYAVFAKGPASLFLNSNNNKQTLKLDENGILTREHLIDFIEKNVPEPQHKDKWSYNEEDLFLVNAKGERTIIQYDEQGNVNFKFELGNEYEIKVKWNHKPFISFIDEETNKELIKLYLEEKEDLSGEKSFWTPKFSLDLEKFKKQGKYLEAFWYEQEEENEEAKLFIEREKIEITDEVNWEKRVLVRFKKTKEVNVEKTKLEDKLHSQISKIYLTLDNKIREQDLPKVDFSWFKGKSERLSSEAASPNNPDFDKRTKEEKDKGVEFDGWYYDAQFSRKIYFKDGVSTKPLIGGKIYPKFKINIWDKLRDIRNILDTILTISESSTKVAMAVVKNQDNNKNVNAVEYILRALSLLKWVAKLALGGKVTWAEFWSGYDEINNLLAMIMNDQFKTEDNEVKDGKVYKENIHLRWMALGLLKEILQTATGLFLKNQKEEKFGKVFKTENIRNIWDLKQLFNEGGNDSSKNERIENIRFLTLAAFFYFNYGKKIKKGSFKNTLWKKDVDENNDIEIKKLLEGSTNSSHVKVDSWKTKDIWTIIWEANGGNNSRPSYKHPWALGSWDIATSLGNSDGLLGIVKEIVSLVYNHDKFTPFDLSKKAIDISANLSKALTKLINGAYTLKNTVTN</sequence>
<proteinExistence type="predicted"/>
<keyword evidence="3" id="KW-1185">Reference proteome</keyword>
<evidence type="ECO:0008006" key="4">
    <source>
        <dbReference type="Google" id="ProtNLM"/>
    </source>
</evidence>
<name>A0AAJ1PSJ8_9MOLU</name>
<dbReference type="PROSITE" id="PS51257">
    <property type="entry name" value="PROKAR_LIPOPROTEIN"/>
    <property type="match status" value="1"/>
</dbReference>
<evidence type="ECO:0000256" key="1">
    <source>
        <dbReference type="SAM" id="SignalP"/>
    </source>
</evidence>
<organism evidence="2 3">
    <name type="scientific">Mycoplasma phocimorsus</name>
    <dbReference type="NCBI Taxonomy" id="3045839"/>
    <lineage>
        <taxon>Bacteria</taxon>
        <taxon>Bacillati</taxon>
        <taxon>Mycoplasmatota</taxon>
        <taxon>Mollicutes</taxon>
        <taxon>Mycoplasmataceae</taxon>
        <taxon>Mycoplasma</taxon>
    </lineage>
</organism>
<dbReference type="RefSeq" id="WP_283827355.1">
    <property type="nucleotide sequence ID" value="NZ_JASDDP010000023.1"/>
</dbReference>
<dbReference type="EMBL" id="JASDDP010000023">
    <property type="protein sequence ID" value="MDJ1645953.1"/>
    <property type="molecule type" value="Genomic_DNA"/>
</dbReference>
<protein>
    <recommendedName>
        <fullName evidence="4">Lipoprotein</fullName>
    </recommendedName>
</protein>
<comment type="caution">
    <text evidence="2">The sequence shown here is derived from an EMBL/GenBank/DDBJ whole genome shotgun (WGS) entry which is preliminary data.</text>
</comment>
<evidence type="ECO:0000313" key="3">
    <source>
        <dbReference type="Proteomes" id="UP001224428"/>
    </source>
</evidence>
<dbReference type="Proteomes" id="UP001224428">
    <property type="component" value="Unassembled WGS sequence"/>
</dbReference>
<keyword evidence="1" id="KW-0732">Signal</keyword>
<evidence type="ECO:0000313" key="2">
    <source>
        <dbReference type="EMBL" id="MDJ1645953.1"/>
    </source>
</evidence>
<accession>A0AAJ1PSJ8</accession>
<feature type="chain" id="PRO_5042509002" description="Lipoprotein" evidence="1">
    <location>
        <begin position="23"/>
        <end position="926"/>
    </location>
</feature>
<reference evidence="2" key="1">
    <citation type="submission" date="2023-05" db="EMBL/GenBank/DDBJ databases">
        <title>Mycoplasma phocimorsus sp. nov., isolated from Scandinavian patients with seal finger or septic arthritis after contact with seals.</title>
        <authorList>
            <person name="Skafte-Holm A."/>
            <person name="Pedersen T.R."/>
            <person name="Froelund M."/>
            <person name="Stegger M."/>
            <person name="Qvortrup K."/>
            <person name="Michaels D.L."/>
            <person name="Brown D.R."/>
            <person name="Jensen J.S."/>
        </authorList>
    </citation>
    <scope>NUCLEOTIDE SEQUENCE</scope>
    <source>
        <strain evidence="2">M5725</strain>
    </source>
</reference>
<feature type="signal peptide" evidence="1">
    <location>
        <begin position="1"/>
        <end position="22"/>
    </location>
</feature>
<gene>
    <name evidence="2" type="ORF">QLQ80_02570</name>
</gene>